<dbReference type="EMBL" id="BIMR01000303">
    <property type="protein sequence ID" value="GCE78071.1"/>
    <property type="molecule type" value="Genomic_DNA"/>
</dbReference>
<dbReference type="AlphaFoldDB" id="A0A402DVA8"/>
<keyword evidence="3" id="KW-1185">Reference proteome</keyword>
<sequence length="109" mass="11566">MAVLLAVLLSLVVAAVVILLAVATGRAGAADDAHPGLWQAFRAGWRSRRRPDADQREAAQAAAAEPVDVSLAEFLQATTDHGQAYLQVDDLAASLERAARRAQPRRRGA</sequence>
<protein>
    <submittedName>
        <fullName evidence="2">Uncharacterized protein</fullName>
    </submittedName>
</protein>
<feature type="chain" id="PRO_5019550412" evidence="1">
    <location>
        <begin position="30"/>
        <end position="109"/>
    </location>
</feature>
<dbReference type="OrthoDB" id="4829683at2"/>
<feature type="signal peptide" evidence="1">
    <location>
        <begin position="1"/>
        <end position="29"/>
    </location>
</feature>
<dbReference type="RefSeq" id="WP_130782709.1">
    <property type="nucleotide sequence ID" value="NZ_BIMR01000303.1"/>
</dbReference>
<gene>
    <name evidence="2" type="ORF">CBZ_31270</name>
</gene>
<keyword evidence="1" id="KW-0732">Signal</keyword>
<accession>A0A402DVA8</accession>
<evidence type="ECO:0000313" key="3">
    <source>
        <dbReference type="Proteomes" id="UP000289954"/>
    </source>
</evidence>
<proteinExistence type="predicted"/>
<reference evidence="2 3" key="1">
    <citation type="submission" date="2019-01" db="EMBL/GenBank/DDBJ databases">
        <title>Draft genome sequence of Cellulomonas takizawaensis strain TKZ-21.</title>
        <authorList>
            <person name="Yamamura H."/>
            <person name="Hayashi T."/>
            <person name="Hamada M."/>
            <person name="Serisawa Y."/>
            <person name="Matsuyama K."/>
            <person name="Nakagawa Y."/>
            <person name="Otoguro M."/>
            <person name="Yanagida F."/>
            <person name="Hayakawa M."/>
        </authorList>
    </citation>
    <scope>NUCLEOTIDE SEQUENCE [LARGE SCALE GENOMIC DNA]</scope>
    <source>
        <strain evidence="2 3">NBRC12680</strain>
    </source>
</reference>
<evidence type="ECO:0000256" key="1">
    <source>
        <dbReference type="SAM" id="SignalP"/>
    </source>
</evidence>
<comment type="caution">
    <text evidence="2">The sequence shown here is derived from an EMBL/GenBank/DDBJ whole genome shotgun (WGS) entry which is preliminary data.</text>
</comment>
<dbReference type="Proteomes" id="UP000289954">
    <property type="component" value="Unassembled WGS sequence"/>
</dbReference>
<name>A0A402DVA8_9CELL</name>
<evidence type="ECO:0000313" key="2">
    <source>
        <dbReference type="EMBL" id="GCE78071.1"/>
    </source>
</evidence>
<organism evidence="2 3">
    <name type="scientific">Cellulomonas biazotea</name>
    <dbReference type="NCBI Taxonomy" id="1709"/>
    <lineage>
        <taxon>Bacteria</taxon>
        <taxon>Bacillati</taxon>
        <taxon>Actinomycetota</taxon>
        <taxon>Actinomycetes</taxon>
        <taxon>Micrococcales</taxon>
        <taxon>Cellulomonadaceae</taxon>
        <taxon>Cellulomonas</taxon>
    </lineage>
</organism>